<evidence type="ECO:0000256" key="1">
    <source>
        <dbReference type="SAM" id="SignalP"/>
    </source>
</evidence>
<name>A0A1E3VJ75_9HYPH</name>
<comment type="caution">
    <text evidence="2">The sequence shown here is derived from an EMBL/GenBank/DDBJ whole genome shotgun (WGS) entry which is preliminary data.</text>
</comment>
<keyword evidence="1" id="KW-0732">Signal</keyword>
<dbReference type="STRING" id="1774970.AUC70_11970"/>
<protein>
    <recommendedName>
        <fullName evidence="4">Integron</fullName>
    </recommendedName>
</protein>
<dbReference type="EMBL" id="LPWE01000014">
    <property type="protein sequence ID" value="ODR93568.1"/>
    <property type="molecule type" value="Genomic_DNA"/>
</dbReference>
<evidence type="ECO:0008006" key="4">
    <source>
        <dbReference type="Google" id="ProtNLM"/>
    </source>
</evidence>
<gene>
    <name evidence="2" type="ORF">AUC70_11970</name>
</gene>
<dbReference type="AlphaFoldDB" id="A0A1E3VJ75"/>
<accession>A0A1E3VJ75</accession>
<proteinExistence type="predicted"/>
<keyword evidence="3" id="KW-1185">Reference proteome</keyword>
<feature type="chain" id="PRO_5009138415" description="Integron" evidence="1">
    <location>
        <begin position="37"/>
        <end position="145"/>
    </location>
</feature>
<organism evidence="2 3">
    <name type="scientific">Methyloceanibacter stevinii</name>
    <dbReference type="NCBI Taxonomy" id="1774970"/>
    <lineage>
        <taxon>Bacteria</taxon>
        <taxon>Pseudomonadati</taxon>
        <taxon>Pseudomonadota</taxon>
        <taxon>Alphaproteobacteria</taxon>
        <taxon>Hyphomicrobiales</taxon>
        <taxon>Hyphomicrobiaceae</taxon>
        <taxon>Methyloceanibacter</taxon>
    </lineage>
</organism>
<dbReference type="Proteomes" id="UP000094172">
    <property type="component" value="Unassembled WGS sequence"/>
</dbReference>
<sequence>MVRKMEADAMVSKLNSRTLGLAAALALTGLSVSALAQQPQVPVLAGGEADYDACGSQGVVRGLDPNGDGFLAVRGGPSSKYGMLDKIYNGMIVNLCDQRGNLLGVVYSHETRDCGVGTPWPRRQAYSGPCRSGWVYRKFVADYAG</sequence>
<evidence type="ECO:0000313" key="3">
    <source>
        <dbReference type="Proteomes" id="UP000094172"/>
    </source>
</evidence>
<evidence type="ECO:0000313" key="2">
    <source>
        <dbReference type="EMBL" id="ODR93568.1"/>
    </source>
</evidence>
<feature type="signal peptide" evidence="1">
    <location>
        <begin position="1"/>
        <end position="36"/>
    </location>
</feature>
<reference evidence="2 3" key="1">
    <citation type="journal article" date="2016" name="Environ. Microbiol.">
        <title>New Methyloceanibacter diversity from North Sea sediments includes methanotroph containing solely the soluble methane monooxygenase.</title>
        <authorList>
            <person name="Vekeman B."/>
            <person name="Kerckhof F.M."/>
            <person name="Cremers G."/>
            <person name="de Vos P."/>
            <person name="Vandamme P."/>
            <person name="Boon N."/>
            <person name="Op den Camp H.J."/>
            <person name="Heylen K."/>
        </authorList>
    </citation>
    <scope>NUCLEOTIDE SEQUENCE [LARGE SCALE GENOMIC DNA]</scope>
    <source>
        <strain evidence="2 3">R-67176</strain>
    </source>
</reference>